<protein>
    <recommendedName>
        <fullName evidence="3">N-acetyltransferase domain-containing protein</fullName>
    </recommendedName>
</protein>
<dbReference type="Proteomes" id="UP000078559">
    <property type="component" value="Chromosome 11"/>
</dbReference>
<evidence type="ECO:0008006" key="3">
    <source>
        <dbReference type="Google" id="ProtNLM"/>
    </source>
</evidence>
<dbReference type="EMBL" id="CM003108">
    <property type="protein sequence ID" value="KUI73595.1"/>
    <property type="molecule type" value="Genomic_DNA"/>
</dbReference>
<proteinExistence type="predicted"/>
<dbReference type="SUPFAM" id="SSF55729">
    <property type="entry name" value="Acyl-CoA N-acyltransferases (Nat)"/>
    <property type="match status" value="1"/>
</dbReference>
<keyword evidence="2" id="KW-1185">Reference proteome</keyword>
<evidence type="ECO:0000313" key="1">
    <source>
        <dbReference type="EMBL" id="KUI73595.1"/>
    </source>
</evidence>
<name>A0A194WBU0_CYTMA</name>
<sequence>MVGTGTERALVYLDYGHSGGKSSTRARKYVPTLLAHMQYLARETGRPIWLEATTESSRELYMKHGFTLVGDVELVNGRRSAEEGPRGGGGITI</sequence>
<gene>
    <name evidence="1" type="ORF">VM1G_11941</name>
</gene>
<evidence type="ECO:0000313" key="2">
    <source>
        <dbReference type="Proteomes" id="UP000078559"/>
    </source>
</evidence>
<dbReference type="AlphaFoldDB" id="A0A194WBU0"/>
<reference evidence="1" key="1">
    <citation type="submission" date="2014-12" db="EMBL/GenBank/DDBJ databases">
        <title>Genome Sequence of Valsa Canker Pathogens Uncovers a Specific Adaption of Colonization on Woody Bark.</title>
        <authorList>
            <person name="Yin Z."/>
            <person name="Liu H."/>
            <person name="Gao X."/>
            <person name="Li Z."/>
            <person name="Song N."/>
            <person name="Ke X."/>
            <person name="Dai Q."/>
            <person name="Wu Y."/>
            <person name="Sun Y."/>
            <person name="Xu J.-R."/>
            <person name="Kang Z.K."/>
            <person name="Wang L."/>
            <person name="Huang L."/>
        </authorList>
    </citation>
    <scope>NUCLEOTIDE SEQUENCE [LARGE SCALE GENOMIC DNA]</scope>
    <source>
        <strain evidence="1">03-8</strain>
    </source>
</reference>
<dbReference type="Gene3D" id="3.40.630.30">
    <property type="match status" value="1"/>
</dbReference>
<dbReference type="InterPro" id="IPR016181">
    <property type="entry name" value="Acyl_CoA_acyltransferase"/>
</dbReference>
<dbReference type="OrthoDB" id="544277at2759"/>
<organism evidence="1 2">
    <name type="scientific">Cytospora mali</name>
    <name type="common">Apple Valsa canker fungus</name>
    <name type="synonym">Valsa mali</name>
    <dbReference type="NCBI Taxonomy" id="578113"/>
    <lineage>
        <taxon>Eukaryota</taxon>
        <taxon>Fungi</taxon>
        <taxon>Dikarya</taxon>
        <taxon>Ascomycota</taxon>
        <taxon>Pezizomycotina</taxon>
        <taxon>Sordariomycetes</taxon>
        <taxon>Sordariomycetidae</taxon>
        <taxon>Diaporthales</taxon>
        <taxon>Cytosporaceae</taxon>
        <taxon>Cytospora</taxon>
    </lineage>
</organism>
<accession>A0A194WBU0</accession>